<feature type="signal peptide" evidence="1">
    <location>
        <begin position="1"/>
        <end position="21"/>
    </location>
</feature>
<evidence type="ECO:0000256" key="1">
    <source>
        <dbReference type="SAM" id="SignalP"/>
    </source>
</evidence>
<dbReference type="Proteomes" id="UP000288002">
    <property type="component" value="Unassembled WGS sequence"/>
</dbReference>
<evidence type="ECO:0000313" key="2">
    <source>
        <dbReference type="EMBL" id="RVD79491.1"/>
    </source>
</evidence>
<dbReference type="Pfam" id="PF10976">
    <property type="entry name" value="DUF2790"/>
    <property type="match status" value="1"/>
</dbReference>
<dbReference type="AlphaFoldDB" id="A0AA94ES92"/>
<evidence type="ECO:0000313" key="3">
    <source>
        <dbReference type="Proteomes" id="UP000288002"/>
    </source>
</evidence>
<organism evidence="2 3">
    <name type="scientific">Pseudomonas koreensis</name>
    <dbReference type="NCBI Taxonomy" id="198620"/>
    <lineage>
        <taxon>Bacteria</taxon>
        <taxon>Pseudomonadati</taxon>
        <taxon>Pseudomonadota</taxon>
        <taxon>Gammaproteobacteria</taxon>
        <taxon>Pseudomonadales</taxon>
        <taxon>Pseudomonadaceae</taxon>
        <taxon>Pseudomonas</taxon>
    </lineage>
</organism>
<evidence type="ECO:0008006" key="4">
    <source>
        <dbReference type="Google" id="ProtNLM"/>
    </source>
</evidence>
<name>A0AA94ES92_9PSED</name>
<dbReference type="InterPro" id="IPR021245">
    <property type="entry name" value="DUF2790"/>
</dbReference>
<proteinExistence type="predicted"/>
<protein>
    <recommendedName>
        <fullName evidence="4">DUF2790 domain-containing protein</fullName>
    </recommendedName>
</protein>
<dbReference type="RefSeq" id="WP_127646749.1">
    <property type="nucleotide sequence ID" value="NZ_MKWS01000001.1"/>
</dbReference>
<gene>
    <name evidence="2" type="ORF">A9HBioS_0015</name>
</gene>
<reference evidence="2 3" key="1">
    <citation type="submission" date="2016-10" db="EMBL/GenBank/DDBJ databases">
        <title>Search of new enzymes for the oxidation of sulfur compounds.</title>
        <authorList>
            <person name="Novo A."/>
            <person name="Moreira I.S."/>
            <person name="Castro P.M."/>
        </authorList>
    </citation>
    <scope>NUCLEOTIDE SEQUENCE [LARGE SCALE GENOMIC DNA]</scope>
    <source>
        <strain evidence="2 3">A9</strain>
    </source>
</reference>
<sequence>MKLSKIALLLVLGGIGAQAFAADAPASPEVEVYNYATQLDIAHVISISDTSEQCGVVPAQMTYDDSNGARHVVQYLVMGSGCSNG</sequence>
<keyword evidence="1" id="KW-0732">Signal</keyword>
<comment type="caution">
    <text evidence="2">The sequence shown here is derived from an EMBL/GenBank/DDBJ whole genome shotgun (WGS) entry which is preliminary data.</text>
</comment>
<accession>A0AA94ES92</accession>
<dbReference type="Gene3D" id="2.30.140.50">
    <property type="entry name" value="Protein of unknown function DUF2790"/>
    <property type="match status" value="1"/>
</dbReference>
<dbReference type="EMBL" id="MKWS01000001">
    <property type="protein sequence ID" value="RVD79491.1"/>
    <property type="molecule type" value="Genomic_DNA"/>
</dbReference>
<feature type="chain" id="PRO_5041717417" description="DUF2790 domain-containing protein" evidence="1">
    <location>
        <begin position="22"/>
        <end position="85"/>
    </location>
</feature>